<dbReference type="InterPro" id="IPR036819">
    <property type="entry name" value="Subtilisin_inhibitor-like_sf"/>
</dbReference>
<keyword evidence="3" id="KW-0964">Secreted</keyword>
<name>A0A1V0U1A4_9ACTN</name>
<evidence type="ECO:0000256" key="6">
    <source>
        <dbReference type="ARBA" id="ARBA00023157"/>
    </source>
</evidence>
<dbReference type="Proteomes" id="UP000192726">
    <property type="component" value="Chromosome"/>
</dbReference>
<proteinExistence type="inferred from homology"/>
<sequence length="134" mass="14198">MPQARRVSRLAALTAAVLAALAAIGSPAAADRPPRERGLFLTVSGASDTWIRGVRLTCPDTRGTHPHGAAACAALTEVDGNLEALPGEPRPCTKQYNPVTVEAKGDWNGRPVDWHKAFPNACVLDSETGPVFRF</sequence>
<evidence type="ECO:0000313" key="10">
    <source>
        <dbReference type="Proteomes" id="UP000192726"/>
    </source>
</evidence>
<evidence type="ECO:0000256" key="2">
    <source>
        <dbReference type="ARBA" id="ARBA00010472"/>
    </source>
</evidence>
<keyword evidence="7" id="KW-0732">Signal</keyword>
<evidence type="ECO:0000256" key="7">
    <source>
        <dbReference type="SAM" id="SignalP"/>
    </source>
</evidence>
<dbReference type="Gene3D" id="3.30.350.10">
    <property type="entry name" value="Subtilisin inhibitor-like"/>
    <property type="match status" value="1"/>
</dbReference>
<keyword evidence="6" id="KW-1015">Disulfide bond</keyword>
<dbReference type="AlphaFoldDB" id="A0A1V0U1A4"/>
<keyword evidence="4" id="KW-0646">Protease inhibitor</keyword>
<comment type="similarity">
    <text evidence="2">Belongs to the protease inhibitor I16 (SSI) family.</text>
</comment>
<organism evidence="9 10">
    <name type="scientific">Streptomyces gilvosporeus</name>
    <dbReference type="NCBI Taxonomy" id="553510"/>
    <lineage>
        <taxon>Bacteria</taxon>
        <taxon>Bacillati</taxon>
        <taxon>Actinomycetota</taxon>
        <taxon>Actinomycetes</taxon>
        <taxon>Kitasatosporales</taxon>
        <taxon>Streptomycetaceae</taxon>
        <taxon>Streptomyces</taxon>
    </lineage>
</organism>
<gene>
    <name evidence="9" type="ORF">B1H19_36825</name>
</gene>
<evidence type="ECO:0000259" key="8">
    <source>
        <dbReference type="Pfam" id="PF00720"/>
    </source>
</evidence>
<reference evidence="9 10" key="1">
    <citation type="submission" date="2017-04" db="EMBL/GenBank/DDBJ databases">
        <title>Complete Genome Sequence of Streptomyces gilvosporeus F607, a Capable Producer of Natamycin.</title>
        <authorList>
            <person name="Zong G."/>
            <person name="Zhong C."/>
            <person name="Fu J."/>
            <person name="Qin R."/>
            <person name="Cao G."/>
        </authorList>
    </citation>
    <scope>NUCLEOTIDE SEQUENCE [LARGE SCALE GENOMIC DNA]</scope>
    <source>
        <strain evidence="9 10">F607</strain>
    </source>
</reference>
<protein>
    <submittedName>
        <fullName evidence="9">Protease inhibitor</fullName>
    </submittedName>
</protein>
<dbReference type="GO" id="GO:0004867">
    <property type="term" value="F:serine-type endopeptidase inhibitor activity"/>
    <property type="evidence" value="ECO:0007669"/>
    <property type="project" value="UniProtKB-KW"/>
</dbReference>
<feature type="chain" id="PRO_5038814195" evidence="7">
    <location>
        <begin position="23"/>
        <end position="134"/>
    </location>
</feature>
<dbReference type="Pfam" id="PF00720">
    <property type="entry name" value="SSI"/>
    <property type="match status" value="1"/>
</dbReference>
<comment type="subcellular location">
    <subcellularLocation>
        <location evidence="1">Secreted</location>
    </subcellularLocation>
</comment>
<evidence type="ECO:0000256" key="4">
    <source>
        <dbReference type="ARBA" id="ARBA00022690"/>
    </source>
</evidence>
<dbReference type="RefSeq" id="WP_083109197.1">
    <property type="nucleotide sequence ID" value="NZ_CP020569.1"/>
</dbReference>
<dbReference type="OrthoDB" id="4567948at2"/>
<evidence type="ECO:0000256" key="1">
    <source>
        <dbReference type="ARBA" id="ARBA00004613"/>
    </source>
</evidence>
<evidence type="ECO:0000256" key="5">
    <source>
        <dbReference type="ARBA" id="ARBA00022900"/>
    </source>
</evidence>
<keyword evidence="5" id="KW-0722">Serine protease inhibitor</keyword>
<evidence type="ECO:0000313" key="9">
    <source>
        <dbReference type="EMBL" id="ARF59009.1"/>
    </source>
</evidence>
<dbReference type="EMBL" id="CP020569">
    <property type="protein sequence ID" value="ARF59009.1"/>
    <property type="molecule type" value="Genomic_DNA"/>
</dbReference>
<feature type="domain" description="Subtilisin inhibitor" evidence="8">
    <location>
        <begin position="39"/>
        <end position="120"/>
    </location>
</feature>
<evidence type="ECO:0000256" key="3">
    <source>
        <dbReference type="ARBA" id="ARBA00022525"/>
    </source>
</evidence>
<dbReference type="InterPro" id="IPR023549">
    <property type="entry name" value="Subtilisin_inhibitor"/>
</dbReference>
<feature type="signal peptide" evidence="7">
    <location>
        <begin position="1"/>
        <end position="22"/>
    </location>
</feature>
<dbReference type="KEGG" id="sgv:B1H19_36825"/>
<dbReference type="STRING" id="553510.B1H19_36825"/>
<accession>A0A1V0U1A4</accession>
<keyword evidence="10" id="KW-1185">Reference proteome</keyword>
<dbReference type="SUPFAM" id="SSF55399">
    <property type="entry name" value="Subtilisin inhibitor"/>
    <property type="match status" value="1"/>
</dbReference>
<dbReference type="GO" id="GO:0005576">
    <property type="term" value="C:extracellular region"/>
    <property type="evidence" value="ECO:0007669"/>
    <property type="project" value="UniProtKB-SubCell"/>
</dbReference>